<feature type="transmembrane region" description="Helical" evidence="8">
    <location>
        <begin position="133"/>
        <end position="153"/>
    </location>
</feature>
<feature type="compositionally biased region" description="Low complexity" evidence="9">
    <location>
        <begin position="50"/>
        <end position="59"/>
    </location>
</feature>
<dbReference type="Pfam" id="PF02109">
    <property type="entry name" value="DAD"/>
    <property type="match status" value="1"/>
</dbReference>
<sequence length="192" mass="20617">MGKSTSRGGGGGGPSSKVSSSSGSSRGGRDLLDTATSSYIDGNRRTDIISSASSSSTSSVADLSPEKKRGVKEEDDLSEGCDKLPLLSFYSNLSKAYRAKYTPRILMMDAFIGSLLMMAGLLTLYVFFVRTAYPFNSFLASFISCVGTAVLTICLRSQITNKDVFKVSEERALADFMICNLLLQLAVFNYIG</sequence>
<keyword evidence="11" id="KW-1185">Reference proteome</keyword>
<evidence type="ECO:0000256" key="7">
    <source>
        <dbReference type="ARBA" id="ARBA00023136"/>
    </source>
</evidence>
<gene>
    <name evidence="10" type="ORF">CSUI_000045</name>
</gene>
<dbReference type="GO" id="GO:0016740">
    <property type="term" value="F:transferase activity"/>
    <property type="evidence" value="ECO:0007669"/>
    <property type="project" value="UniProtKB-KW"/>
</dbReference>
<keyword evidence="6 8" id="KW-1133">Transmembrane helix</keyword>
<organism evidence="10 11">
    <name type="scientific">Cystoisospora suis</name>
    <dbReference type="NCBI Taxonomy" id="483139"/>
    <lineage>
        <taxon>Eukaryota</taxon>
        <taxon>Sar</taxon>
        <taxon>Alveolata</taxon>
        <taxon>Apicomplexa</taxon>
        <taxon>Conoidasida</taxon>
        <taxon>Coccidia</taxon>
        <taxon>Eucoccidiorida</taxon>
        <taxon>Eimeriorina</taxon>
        <taxon>Sarcocystidae</taxon>
        <taxon>Cystoisospora</taxon>
    </lineage>
</organism>
<keyword evidence="7 8" id="KW-0472">Membrane</keyword>
<name>A0A2C6LH93_9APIC</name>
<evidence type="ECO:0000256" key="8">
    <source>
        <dbReference type="RuleBase" id="RU361136"/>
    </source>
</evidence>
<comment type="function">
    <text evidence="8">Subunit of the oligosaccharyl transferase (OST) complex that catalyzes the initial transfer of a defined glycan (Glc(3)Man(9)GlcNAc(2) in eukaryotes) from the lipid carrier dolichol-pyrophosphate to an asparagine residue within an Asn-X-Ser/Thr consensus motif in nascent polypeptide chains, the first step in protein N-glycosylation. N-glycosylation occurs cotranslationally and the complex associates with the Sec61 complex at the channel-forming translocon complex that mediates protein translocation across the endoplasmic reticulum (ER). All subunits are required for a maximal enzyme activity.</text>
</comment>
<evidence type="ECO:0000256" key="1">
    <source>
        <dbReference type="ARBA" id="ARBA00004477"/>
    </source>
</evidence>
<keyword evidence="5 8" id="KW-0256">Endoplasmic reticulum</keyword>
<dbReference type="PANTHER" id="PTHR10705">
    <property type="entry name" value="DOLICHYL-DIPHOSPHOOLIGOSACCHARIDE--PROTEIN GLYCOSYLTRANSFERASE SUBUNIT DAD1"/>
    <property type="match status" value="1"/>
</dbReference>
<evidence type="ECO:0000256" key="2">
    <source>
        <dbReference type="ARBA" id="ARBA00004922"/>
    </source>
</evidence>
<dbReference type="EMBL" id="MIGC01000022">
    <property type="protein sequence ID" value="PHJ26098.1"/>
    <property type="molecule type" value="Genomic_DNA"/>
</dbReference>
<dbReference type="UniPathway" id="UPA00378"/>
<accession>A0A2C6LH93</accession>
<feature type="transmembrane region" description="Helical" evidence="8">
    <location>
        <begin position="105"/>
        <end position="127"/>
    </location>
</feature>
<comment type="subunit">
    <text evidence="8">Component of the oligosaccharyltransferase (OST) complex.</text>
</comment>
<protein>
    <recommendedName>
        <fullName evidence="8">Dolichyl-diphosphooligosaccharide--protein glycosyltransferase subunit OST2</fullName>
        <shortName evidence="8">Oligosaccharyl transferase subunit OST2</shortName>
    </recommendedName>
</protein>
<evidence type="ECO:0000256" key="9">
    <source>
        <dbReference type="SAM" id="MobiDB-lite"/>
    </source>
</evidence>
<dbReference type="OrthoDB" id="445566at2759"/>
<evidence type="ECO:0000256" key="5">
    <source>
        <dbReference type="ARBA" id="ARBA00022824"/>
    </source>
</evidence>
<evidence type="ECO:0000256" key="3">
    <source>
        <dbReference type="ARBA" id="ARBA00009386"/>
    </source>
</evidence>
<feature type="compositionally biased region" description="Low complexity" evidence="9">
    <location>
        <begin position="15"/>
        <end position="24"/>
    </location>
</feature>
<evidence type="ECO:0000313" key="10">
    <source>
        <dbReference type="EMBL" id="PHJ26098.1"/>
    </source>
</evidence>
<dbReference type="VEuPathDB" id="ToxoDB:CSUI_000045"/>
<dbReference type="AlphaFoldDB" id="A0A2C6LH93"/>
<comment type="similarity">
    <text evidence="3 8">Belongs to the DAD/OST2 family.</text>
</comment>
<dbReference type="GO" id="GO:0006487">
    <property type="term" value="P:protein N-linked glycosylation"/>
    <property type="evidence" value="ECO:0007669"/>
    <property type="project" value="TreeGrafter"/>
</dbReference>
<proteinExistence type="inferred from homology"/>
<evidence type="ECO:0000256" key="4">
    <source>
        <dbReference type="ARBA" id="ARBA00022692"/>
    </source>
</evidence>
<comment type="subcellular location">
    <subcellularLocation>
        <location evidence="1 8">Endoplasmic reticulum membrane</location>
        <topology evidence="1 8">Multi-pass membrane protein</topology>
    </subcellularLocation>
</comment>
<feature type="region of interest" description="Disordered" evidence="9">
    <location>
        <begin position="1"/>
        <end position="76"/>
    </location>
</feature>
<comment type="caution">
    <text evidence="10">The sequence shown here is derived from an EMBL/GenBank/DDBJ whole genome shotgun (WGS) entry which is preliminary data.</text>
</comment>
<keyword evidence="4 8" id="KW-0812">Transmembrane</keyword>
<evidence type="ECO:0000313" key="11">
    <source>
        <dbReference type="Proteomes" id="UP000221165"/>
    </source>
</evidence>
<dbReference type="Proteomes" id="UP000221165">
    <property type="component" value="Unassembled WGS sequence"/>
</dbReference>
<feature type="transmembrane region" description="Helical" evidence="8">
    <location>
        <begin position="173"/>
        <end position="191"/>
    </location>
</feature>
<dbReference type="GeneID" id="94423491"/>
<evidence type="ECO:0000256" key="6">
    <source>
        <dbReference type="ARBA" id="ARBA00022989"/>
    </source>
</evidence>
<comment type="pathway">
    <text evidence="2 8">Protein modification; protein glycosylation.</text>
</comment>
<dbReference type="GO" id="GO:0008250">
    <property type="term" value="C:oligosaccharyltransferase complex"/>
    <property type="evidence" value="ECO:0007669"/>
    <property type="project" value="InterPro"/>
</dbReference>
<dbReference type="InterPro" id="IPR003038">
    <property type="entry name" value="DAD/Ost2"/>
</dbReference>
<keyword evidence="10" id="KW-0808">Transferase</keyword>
<dbReference type="RefSeq" id="XP_067927743.1">
    <property type="nucleotide sequence ID" value="XM_068060280.1"/>
</dbReference>
<reference evidence="10 11" key="1">
    <citation type="journal article" date="2017" name="Int. J. Parasitol.">
        <title>The genome of the protozoan parasite Cystoisospora suis and a reverse vaccinology approach to identify vaccine candidates.</title>
        <authorList>
            <person name="Palmieri N."/>
            <person name="Shrestha A."/>
            <person name="Ruttkowski B."/>
            <person name="Beck T."/>
            <person name="Vogl C."/>
            <person name="Tomley F."/>
            <person name="Blake D.P."/>
            <person name="Joachim A."/>
        </authorList>
    </citation>
    <scope>NUCLEOTIDE SEQUENCE [LARGE SCALE GENOMIC DNA]</scope>
    <source>
        <strain evidence="10 11">Wien I</strain>
    </source>
</reference>
<dbReference type="PANTHER" id="PTHR10705:SF0">
    <property type="entry name" value="DOLICHYL-DIPHOSPHOOLIGOSACCHARIDE--PROTEIN GLYCOSYLTRANSFERASE SUBUNIT DAD1"/>
    <property type="match status" value="1"/>
</dbReference>